<dbReference type="EMBL" id="FRAS01000010">
    <property type="protein sequence ID" value="SHL12536.1"/>
    <property type="molecule type" value="Genomic_DNA"/>
</dbReference>
<organism evidence="1 2">
    <name type="scientific">Hymenobacter psychrotolerans DSM 18569</name>
    <dbReference type="NCBI Taxonomy" id="1121959"/>
    <lineage>
        <taxon>Bacteria</taxon>
        <taxon>Pseudomonadati</taxon>
        <taxon>Bacteroidota</taxon>
        <taxon>Cytophagia</taxon>
        <taxon>Cytophagales</taxon>
        <taxon>Hymenobacteraceae</taxon>
        <taxon>Hymenobacter</taxon>
    </lineage>
</organism>
<dbReference type="Proteomes" id="UP000183947">
    <property type="component" value="Unassembled WGS sequence"/>
</dbReference>
<protein>
    <submittedName>
        <fullName evidence="1">Uncharacterized protein</fullName>
    </submittedName>
</protein>
<accession>A0A1M6Y2X3</accession>
<name>A0A1M6Y2X3_9BACT</name>
<keyword evidence="2" id="KW-1185">Reference proteome</keyword>
<dbReference type="AlphaFoldDB" id="A0A1M6Y2X3"/>
<dbReference type="RefSeq" id="WP_073284428.1">
    <property type="nucleotide sequence ID" value="NZ_FRAS01000010.1"/>
</dbReference>
<dbReference type="OrthoDB" id="9812256at2"/>
<gene>
    <name evidence="1" type="ORF">SAMN02746009_02168</name>
</gene>
<evidence type="ECO:0000313" key="2">
    <source>
        <dbReference type="Proteomes" id="UP000183947"/>
    </source>
</evidence>
<dbReference type="STRING" id="1121959.SAMN02746009_02168"/>
<sequence length="352" mass="39752">MPDVSFPAFLTARLRGVSLKYGLAGLLMLTAGAAFGQAPAFTPRVLRLPPELANPGNQFSGLVVHDAQLFLLSESRLQEKAPAQLYTIPLASLDQQLRDSTQSLPYRRYALQNLEALRSRINAAGEVYEGLEALSITGREAYFSVETTTASQNGYLLRGQLRDTVVVMDPDFLVTIRKPTQPDGAHIYNAGFEAIMERGCYLYAFFEYNSFPGQNSAYRIDKRQPNAAPKLLPLQKLPFRITDVTATGRRRFTAINYFFRGPDDSIYRLPETEAESRLIQTNGTYRSYCRLLDVKLSGNGFRWKPLAEFPAQYMAYNWEGIAAYRGGYFILNDTYTPQKPYSSVLLYFEKTR</sequence>
<reference evidence="2" key="1">
    <citation type="submission" date="2016-11" db="EMBL/GenBank/DDBJ databases">
        <authorList>
            <person name="Varghese N."/>
            <person name="Submissions S."/>
        </authorList>
    </citation>
    <scope>NUCLEOTIDE SEQUENCE [LARGE SCALE GENOMIC DNA]</scope>
    <source>
        <strain evidence="2">DSM 18569</strain>
    </source>
</reference>
<evidence type="ECO:0000313" key="1">
    <source>
        <dbReference type="EMBL" id="SHL12536.1"/>
    </source>
</evidence>
<proteinExistence type="predicted"/>